<dbReference type="EMBL" id="MKIR01000002">
    <property type="protein sequence ID" value="OFI50288.1"/>
    <property type="molecule type" value="Genomic_DNA"/>
</dbReference>
<dbReference type="InterPro" id="IPR041104">
    <property type="entry name" value="SAM_DprA"/>
</dbReference>
<evidence type="ECO:0000313" key="4">
    <source>
        <dbReference type="EMBL" id="OFI50288.1"/>
    </source>
</evidence>
<evidence type="ECO:0000259" key="3">
    <source>
        <dbReference type="Pfam" id="PF18255"/>
    </source>
</evidence>
<evidence type="ECO:0000313" key="5">
    <source>
        <dbReference type="Proteomes" id="UP000178622"/>
    </source>
</evidence>
<sequence length="279" mass="31096">MRISNGFDIYKLKRAGMTNLSILRVLENNENQSLSQIAQLAGIKNQEIFIEKYKSLDIKNEKKIYRQFSSISILDSEYPTRLKEIYNPPALLFYSGNIDLLQKPILSFVGSRNASKIGIKTVHKLITELGNKFVIASGLATGIDTASHISTMKNKGKTIAVIGTGLDRYYPKENREIQSFIGRNHLLLTEYLPGESPKRFHFPERNRILAGIALGVVVIEARIKSGSLITCERALDEGRDVFAVPGNIIEGNSSGCNFLIQDGAKLINSGLDIILEYDF</sequence>
<dbReference type="InterPro" id="IPR057666">
    <property type="entry name" value="DrpA_SLOG"/>
</dbReference>
<keyword evidence="5" id="KW-1185">Reference proteome</keyword>
<dbReference type="PANTHER" id="PTHR43022:SF1">
    <property type="entry name" value="PROTEIN SMF"/>
    <property type="match status" value="1"/>
</dbReference>
<accession>A0A1E8GS26</accession>
<gene>
    <name evidence="4" type="ORF">BG261_09065</name>
</gene>
<dbReference type="PANTHER" id="PTHR43022">
    <property type="entry name" value="PROTEIN SMF"/>
    <property type="match status" value="1"/>
</dbReference>
<reference evidence="5" key="1">
    <citation type="submission" date="2016-09" db="EMBL/GenBank/DDBJ databases">
        <title>Draft genome sequence of a novel species of the family Streptococcaceae isolated from flowers.</title>
        <authorList>
            <person name="Chuah L.-O."/>
            <person name="Yap K.-P."/>
            <person name="Thong K.L."/>
            <person name="Liong M.T."/>
            <person name="Ahmad R."/>
            <person name="Rusul G."/>
        </authorList>
    </citation>
    <scope>NUCLEOTIDE SEQUENCE [LARGE SCALE GENOMIC DNA]</scope>
    <source>
        <strain evidence="5">DF1</strain>
    </source>
</reference>
<feature type="domain" description="Smf/DprA SLOG" evidence="2">
    <location>
        <begin position="71"/>
        <end position="276"/>
    </location>
</feature>
<comment type="similarity">
    <text evidence="1">Belongs to the DprA/Smf family.</text>
</comment>
<proteinExistence type="inferred from homology"/>
<dbReference type="STRING" id="1859473.BG261_09065"/>
<comment type="caution">
    <text evidence="4">The sequence shown here is derived from an EMBL/GenBank/DDBJ whole genome shotgun (WGS) entry which is preliminary data.</text>
</comment>
<name>A0A1E8GS26_9LACT</name>
<dbReference type="AlphaFoldDB" id="A0A1E8GS26"/>
<dbReference type="SUPFAM" id="SSF102405">
    <property type="entry name" value="MCP/YpsA-like"/>
    <property type="match status" value="1"/>
</dbReference>
<organism evidence="4 5">
    <name type="scientific">Floricoccus tropicus</name>
    <dbReference type="NCBI Taxonomy" id="1859473"/>
    <lineage>
        <taxon>Bacteria</taxon>
        <taxon>Bacillati</taxon>
        <taxon>Bacillota</taxon>
        <taxon>Bacilli</taxon>
        <taxon>Lactobacillales</taxon>
        <taxon>Streptococcaceae</taxon>
        <taxon>Floricoccus</taxon>
    </lineage>
</organism>
<evidence type="ECO:0000259" key="2">
    <source>
        <dbReference type="Pfam" id="PF02481"/>
    </source>
</evidence>
<dbReference type="RefSeq" id="WP_070791506.1">
    <property type="nucleotide sequence ID" value="NZ_MKIR01000002.1"/>
</dbReference>
<dbReference type="GO" id="GO:0009294">
    <property type="term" value="P:DNA-mediated transformation"/>
    <property type="evidence" value="ECO:0007669"/>
    <property type="project" value="InterPro"/>
</dbReference>
<feature type="domain" description="DNA processing protein A sterile alpha motif" evidence="3">
    <location>
        <begin position="5"/>
        <end position="59"/>
    </location>
</feature>
<dbReference type="InterPro" id="IPR003488">
    <property type="entry name" value="DprA"/>
</dbReference>
<dbReference type="NCBIfam" id="TIGR00732">
    <property type="entry name" value="dprA"/>
    <property type="match status" value="1"/>
</dbReference>
<dbReference type="OrthoDB" id="9785707at2"/>
<dbReference type="Pfam" id="PF18255">
    <property type="entry name" value="SAM_DprA"/>
    <property type="match status" value="1"/>
</dbReference>
<dbReference type="Pfam" id="PF02481">
    <property type="entry name" value="DNA_processg_A"/>
    <property type="match status" value="1"/>
</dbReference>
<dbReference type="Gene3D" id="3.40.50.450">
    <property type="match status" value="1"/>
</dbReference>
<evidence type="ECO:0000256" key="1">
    <source>
        <dbReference type="ARBA" id="ARBA00006525"/>
    </source>
</evidence>
<dbReference type="Proteomes" id="UP000178622">
    <property type="component" value="Unassembled WGS sequence"/>
</dbReference>
<protein>
    <submittedName>
        <fullName evidence="4">DNA protecting protein DprA</fullName>
    </submittedName>
</protein>